<gene>
    <name evidence="1" type="ORF">BV22DRAFT_1032197</name>
</gene>
<proteinExistence type="predicted"/>
<name>A0ACB8BMD6_9AGAM</name>
<reference evidence="1" key="1">
    <citation type="journal article" date="2021" name="New Phytol.">
        <title>Evolutionary innovations through gain and loss of genes in the ectomycorrhizal Boletales.</title>
        <authorList>
            <person name="Wu G."/>
            <person name="Miyauchi S."/>
            <person name="Morin E."/>
            <person name="Kuo A."/>
            <person name="Drula E."/>
            <person name="Varga T."/>
            <person name="Kohler A."/>
            <person name="Feng B."/>
            <person name="Cao Y."/>
            <person name="Lipzen A."/>
            <person name="Daum C."/>
            <person name="Hundley H."/>
            <person name="Pangilinan J."/>
            <person name="Johnson J."/>
            <person name="Barry K."/>
            <person name="LaButti K."/>
            <person name="Ng V."/>
            <person name="Ahrendt S."/>
            <person name="Min B."/>
            <person name="Choi I.G."/>
            <person name="Park H."/>
            <person name="Plett J.M."/>
            <person name="Magnuson J."/>
            <person name="Spatafora J.W."/>
            <person name="Nagy L.G."/>
            <person name="Henrissat B."/>
            <person name="Grigoriev I.V."/>
            <person name="Yang Z.L."/>
            <person name="Xu J."/>
            <person name="Martin F.M."/>
        </authorList>
    </citation>
    <scope>NUCLEOTIDE SEQUENCE</scope>
    <source>
        <strain evidence="1">KUC20120723A-06</strain>
    </source>
</reference>
<keyword evidence="2" id="KW-1185">Reference proteome</keyword>
<evidence type="ECO:0000313" key="1">
    <source>
        <dbReference type="EMBL" id="KAH7927075.1"/>
    </source>
</evidence>
<evidence type="ECO:0000313" key="2">
    <source>
        <dbReference type="Proteomes" id="UP000790709"/>
    </source>
</evidence>
<accession>A0ACB8BMD6</accession>
<dbReference type="EMBL" id="MU266372">
    <property type="protein sequence ID" value="KAH7927075.1"/>
    <property type="molecule type" value="Genomic_DNA"/>
</dbReference>
<sequence>MHAVRRSLHISLTRCTRSGLDMKRGPSRNIRSSAPAKAPAVATAAKVKLPPPTPLAAPAAAPAMAPSSMPTDRSHFSALRFQDAPISQASKASIQHEFMTDVQEATLQLGLSGVDLLVQAKTGTGKTAAFLLPAIENLAKQKLPSPNQISILVLSPTRELALQIEKEAKGLLQHHQLAVQSVIGGTNINTETNRIANQRCDILVATPGRLVDHLQSNDLKTRLGNLKTLVLDEADRLLDSGFKPELEKILTFLPNRQQVPRQCMLYSATLSKPIRQIASLYLHPNHKFVSTLHEDEINTHQHVSQSFVIASMEDTLPAALSILRAEMAENLGSFKCMVFCTTARGTSAAAEILAGAGGSTLPPILEIHSRMSQNARGKSAEAFKNAKSAILFSSDVTARGMDFPGVNLVLQMGLPSSAEQYIHRLGRTARAGAGGRGIILLSNAESFFLGTREMSSLPVTRHAPLPPLDRERESVAAAIAALDEQTQQQAYAAWLGFNKMYLRQLKWTPAQLVDEGNKYAREVLGWRETKPPPLMKKAAGMMGLTRVPGLNLVGRLPWDEERPPRGQPKQKR</sequence>
<protein>
    <submittedName>
        <fullName evidence="1">DEAD-domain-containing protein</fullName>
    </submittedName>
</protein>
<comment type="caution">
    <text evidence="1">The sequence shown here is derived from an EMBL/GenBank/DDBJ whole genome shotgun (WGS) entry which is preliminary data.</text>
</comment>
<organism evidence="1 2">
    <name type="scientific">Leucogyrophana mollusca</name>
    <dbReference type="NCBI Taxonomy" id="85980"/>
    <lineage>
        <taxon>Eukaryota</taxon>
        <taxon>Fungi</taxon>
        <taxon>Dikarya</taxon>
        <taxon>Basidiomycota</taxon>
        <taxon>Agaricomycotina</taxon>
        <taxon>Agaricomycetes</taxon>
        <taxon>Agaricomycetidae</taxon>
        <taxon>Boletales</taxon>
        <taxon>Boletales incertae sedis</taxon>
        <taxon>Leucogyrophana</taxon>
    </lineage>
</organism>
<dbReference type="Proteomes" id="UP000790709">
    <property type="component" value="Unassembled WGS sequence"/>
</dbReference>